<comment type="caution">
    <text evidence="2">The sequence shown here is derived from an EMBL/GenBank/DDBJ whole genome shotgun (WGS) entry which is preliminary data.</text>
</comment>
<sequence length="79" mass="8477">MAWPPSGLALERRGEETFSPMAMVTRGGLWSQEGGPGRDPEDQQSTEGRVVQADGCGRASACVLIGRVSGSSDFLHRWT</sequence>
<feature type="region of interest" description="Disordered" evidence="1">
    <location>
        <begin position="27"/>
        <end position="48"/>
    </location>
</feature>
<evidence type="ECO:0000256" key="1">
    <source>
        <dbReference type="SAM" id="MobiDB-lite"/>
    </source>
</evidence>
<name>A0A8H7TFX0_9HELO</name>
<dbReference type="Proteomes" id="UP000664132">
    <property type="component" value="Unassembled WGS sequence"/>
</dbReference>
<keyword evidence="3" id="KW-1185">Reference proteome</keyword>
<feature type="non-terminal residue" evidence="2">
    <location>
        <position position="79"/>
    </location>
</feature>
<dbReference type="EMBL" id="JAFJYH010000138">
    <property type="protein sequence ID" value="KAG4418083.1"/>
    <property type="molecule type" value="Genomic_DNA"/>
</dbReference>
<organism evidence="2 3">
    <name type="scientific">Cadophora malorum</name>
    <dbReference type="NCBI Taxonomy" id="108018"/>
    <lineage>
        <taxon>Eukaryota</taxon>
        <taxon>Fungi</taxon>
        <taxon>Dikarya</taxon>
        <taxon>Ascomycota</taxon>
        <taxon>Pezizomycotina</taxon>
        <taxon>Leotiomycetes</taxon>
        <taxon>Helotiales</taxon>
        <taxon>Ploettnerulaceae</taxon>
        <taxon>Cadophora</taxon>
    </lineage>
</organism>
<accession>A0A8H7TFX0</accession>
<reference evidence="2" key="1">
    <citation type="submission" date="2021-02" db="EMBL/GenBank/DDBJ databases">
        <title>Genome sequence Cadophora malorum strain M34.</title>
        <authorList>
            <person name="Stefanovic E."/>
            <person name="Vu D."/>
            <person name="Scully C."/>
            <person name="Dijksterhuis J."/>
            <person name="Roader J."/>
            <person name="Houbraken J."/>
        </authorList>
    </citation>
    <scope>NUCLEOTIDE SEQUENCE</scope>
    <source>
        <strain evidence="2">M34</strain>
    </source>
</reference>
<evidence type="ECO:0000313" key="3">
    <source>
        <dbReference type="Proteomes" id="UP000664132"/>
    </source>
</evidence>
<protein>
    <submittedName>
        <fullName evidence="2">Uncharacterized protein</fullName>
    </submittedName>
</protein>
<proteinExistence type="predicted"/>
<gene>
    <name evidence="2" type="ORF">IFR04_008820</name>
</gene>
<dbReference type="AlphaFoldDB" id="A0A8H7TFX0"/>
<evidence type="ECO:0000313" key="2">
    <source>
        <dbReference type="EMBL" id="KAG4418083.1"/>
    </source>
</evidence>